<proteinExistence type="predicted"/>
<reference evidence="1 2" key="1">
    <citation type="submission" date="2019-10" db="EMBL/GenBank/DDBJ databases">
        <title>Draft Genome Sequence of Cytophagaceae sp. SJW1-29.</title>
        <authorList>
            <person name="Choi A."/>
        </authorList>
    </citation>
    <scope>NUCLEOTIDE SEQUENCE [LARGE SCALE GENOMIC DNA]</scope>
    <source>
        <strain evidence="1 2">SJW1-29</strain>
    </source>
</reference>
<comment type="caution">
    <text evidence="1">The sequence shown here is derived from an EMBL/GenBank/DDBJ whole genome shotgun (WGS) entry which is preliminary data.</text>
</comment>
<protein>
    <recommendedName>
        <fullName evidence="3">Lipocalin-like domain-containing protein</fullName>
    </recommendedName>
</protein>
<name>A0A7C9BHB3_9BACT</name>
<evidence type="ECO:0008006" key="3">
    <source>
        <dbReference type="Google" id="ProtNLM"/>
    </source>
</evidence>
<keyword evidence="2" id="KW-1185">Reference proteome</keyword>
<accession>A0A7C9BHB3</accession>
<dbReference type="EMBL" id="WHLY01000002">
    <property type="protein sequence ID" value="MPR33737.1"/>
    <property type="molecule type" value="Genomic_DNA"/>
</dbReference>
<dbReference type="AlphaFoldDB" id="A0A7C9BHB3"/>
<sequence>MKRYLYILAIPLFLLNCKKDEVPDPLPTIKELVGRWRLVATETTVDGEKVWESATASYYLIFRFDGVILNENGNRPCCTPGSLIVNGVPFTIKPLAPVSSEFCGNVSCLYMPNLILQQNADTLIVTPGIENPHYRSRYLRE</sequence>
<dbReference type="RefSeq" id="WP_152759348.1">
    <property type="nucleotide sequence ID" value="NZ_WHLY01000002.1"/>
</dbReference>
<gene>
    <name evidence="1" type="ORF">GBK04_10230</name>
</gene>
<evidence type="ECO:0000313" key="2">
    <source>
        <dbReference type="Proteomes" id="UP000479293"/>
    </source>
</evidence>
<organism evidence="1 2">
    <name type="scientific">Salmonirosea aquatica</name>
    <dbReference type="NCBI Taxonomy" id="2654236"/>
    <lineage>
        <taxon>Bacteria</taxon>
        <taxon>Pseudomonadati</taxon>
        <taxon>Bacteroidota</taxon>
        <taxon>Cytophagia</taxon>
        <taxon>Cytophagales</taxon>
        <taxon>Spirosomataceae</taxon>
        <taxon>Salmonirosea</taxon>
    </lineage>
</organism>
<dbReference type="Proteomes" id="UP000479293">
    <property type="component" value="Unassembled WGS sequence"/>
</dbReference>
<evidence type="ECO:0000313" key="1">
    <source>
        <dbReference type="EMBL" id="MPR33737.1"/>
    </source>
</evidence>